<dbReference type="AlphaFoldDB" id="X1RJQ3"/>
<reference evidence="1" key="1">
    <citation type="journal article" date="2014" name="Front. Microbiol.">
        <title>High frequency of phylogenetically diverse reductive dehalogenase-homologous genes in deep subseafloor sedimentary metagenomes.</title>
        <authorList>
            <person name="Kawai M."/>
            <person name="Futagami T."/>
            <person name="Toyoda A."/>
            <person name="Takaki Y."/>
            <person name="Nishi S."/>
            <person name="Hori S."/>
            <person name="Arai W."/>
            <person name="Tsubouchi T."/>
            <person name="Morono Y."/>
            <person name="Uchiyama I."/>
            <person name="Ito T."/>
            <person name="Fujiyama A."/>
            <person name="Inagaki F."/>
            <person name="Takami H."/>
        </authorList>
    </citation>
    <scope>NUCLEOTIDE SEQUENCE</scope>
    <source>
        <strain evidence="1">Expedition CK06-06</strain>
    </source>
</reference>
<organism evidence="1">
    <name type="scientific">marine sediment metagenome</name>
    <dbReference type="NCBI Taxonomy" id="412755"/>
    <lineage>
        <taxon>unclassified sequences</taxon>
        <taxon>metagenomes</taxon>
        <taxon>ecological metagenomes</taxon>
    </lineage>
</organism>
<accession>X1RJQ3</accession>
<dbReference type="EMBL" id="BARV01043909">
    <property type="protein sequence ID" value="GAI67186.1"/>
    <property type="molecule type" value="Genomic_DNA"/>
</dbReference>
<name>X1RJQ3_9ZZZZ</name>
<gene>
    <name evidence="1" type="ORF">S06H3_65296</name>
</gene>
<proteinExistence type="predicted"/>
<comment type="caution">
    <text evidence="1">The sequence shown here is derived from an EMBL/GenBank/DDBJ whole genome shotgun (WGS) entry which is preliminary data.</text>
</comment>
<protein>
    <submittedName>
        <fullName evidence="1">Uncharacterized protein</fullName>
    </submittedName>
</protein>
<evidence type="ECO:0000313" key="1">
    <source>
        <dbReference type="EMBL" id="GAI67186.1"/>
    </source>
</evidence>
<sequence length="51" mass="5817">MWVATQYFEVINEDTVPFGDGFNRTTDFGYTWESFTPEQTVGSGKVVYDIA</sequence>
<feature type="non-terminal residue" evidence="1">
    <location>
        <position position="51"/>
    </location>
</feature>